<comment type="caution">
    <text evidence="2">The sequence shown here is derived from an EMBL/GenBank/DDBJ whole genome shotgun (WGS) entry which is preliminary data.</text>
</comment>
<keyword evidence="1" id="KW-1133">Transmembrane helix</keyword>
<name>A0AAV4HZ55_9GAST</name>
<accession>A0AAV4HZ55</accession>
<dbReference type="Proteomes" id="UP000762676">
    <property type="component" value="Unassembled WGS sequence"/>
</dbReference>
<keyword evidence="1" id="KW-0472">Membrane</keyword>
<keyword evidence="3" id="KW-1185">Reference proteome</keyword>
<reference evidence="2 3" key="1">
    <citation type="journal article" date="2021" name="Elife">
        <title>Chloroplast acquisition without the gene transfer in kleptoplastic sea slugs, Plakobranchus ocellatus.</title>
        <authorList>
            <person name="Maeda T."/>
            <person name="Takahashi S."/>
            <person name="Yoshida T."/>
            <person name="Shimamura S."/>
            <person name="Takaki Y."/>
            <person name="Nagai Y."/>
            <person name="Toyoda A."/>
            <person name="Suzuki Y."/>
            <person name="Arimoto A."/>
            <person name="Ishii H."/>
            <person name="Satoh N."/>
            <person name="Nishiyama T."/>
            <person name="Hasebe M."/>
            <person name="Maruyama T."/>
            <person name="Minagawa J."/>
            <person name="Obokata J."/>
            <person name="Shigenobu S."/>
        </authorList>
    </citation>
    <scope>NUCLEOTIDE SEQUENCE [LARGE SCALE GENOMIC DNA]</scope>
</reference>
<dbReference type="AlphaFoldDB" id="A0AAV4HZ55"/>
<proteinExistence type="predicted"/>
<sequence length="107" mass="11990">MILWHQFVNTWAGRPGTENVSVHPNLLATLVRLAPVEDTTKRPADQPGKLTIAYIGMRKEQIEELQIVVVVVVVVVVVIVVVSIFEFRGLNTKTLRSRLSELEGVPY</sequence>
<evidence type="ECO:0000313" key="2">
    <source>
        <dbReference type="EMBL" id="GFS02716.1"/>
    </source>
</evidence>
<organism evidence="2 3">
    <name type="scientific">Elysia marginata</name>
    <dbReference type="NCBI Taxonomy" id="1093978"/>
    <lineage>
        <taxon>Eukaryota</taxon>
        <taxon>Metazoa</taxon>
        <taxon>Spiralia</taxon>
        <taxon>Lophotrochozoa</taxon>
        <taxon>Mollusca</taxon>
        <taxon>Gastropoda</taxon>
        <taxon>Heterobranchia</taxon>
        <taxon>Euthyneura</taxon>
        <taxon>Panpulmonata</taxon>
        <taxon>Sacoglossa</taxon>
        <taxon>Placobranchoidea</taxon>
        <taxon>Plakobranchidae</taxon>
        <taxon>Elysia</taxon>
    </lineage>
</organism>
<dbReference type="EMBL" id="BMAT01002245">
    <property type="protein sequence ID" value="GFS02716.1"/>
    <property type="molecule type" value="Genomic_DNA"/>
</dbReference>
<gene>
    <name evidence="2" type="ORF">ElyMa_001130400</name>
</gene>
<evidence type="ECO:0000313" key="3">
    <source>
        <dbReference type="Proteomes" id="UP000762676"/>
    </source>
</evidence>
<feature type="transmembrane region" description="Helical" evidence="1">
    <location>
        <begin position="65"/>
        <end position="85"/>
    </location>
</feature>
<keyword evidence="1" id="KW-0812">Transmembrane</keyword>
<protein>
    <submittedName>
        <fullName evidence="2">Uncharacterized protein</fullName>
    </submittedName>
</protein>
<evidence type="ECO:0000256" key="1">
    <source>
        <dbReference type="SAM" id="Phobius"/>
    </source>
</evidence>